<name>C5MBA3_CANTT</name>
<organism evidence="2 3">
    <name type="scientific">Candida tropicalis (strain ATCC MYA-3404 / T1)</name>
    <name type="common">Yeast</name>
    <dbReference type="NCBI Taxonomy" id="294747"/>
    <lineage>
        <taxon>Eukaryota</taxon>
        <taxon>Fungi</taxon>
        <taxon>Dikarya</taxon>
        <taxon>Ascomycota</taxon>
        <taxon>Saccharomycotina</taxon>
        <taxon>Pichiomycetes</taxon>
        <taxon>Debaryomycetaceae</taxon>
        <taxon>Candida/Lodderomyces clade</taxon>
        <taxon>Candida</taxon>
    </lineage>
</organism>
<evidence type="ECO:0000256" key="1">
    <source>
        <dbReference type="SAM" id="MobiDB-lite"/>
    </source>
</evidence>
<feature type="compositionally biased region" description="Low complexity" evidence="1">
    <location>
        <begin position="609"/>
        <end position="625"/>
    </location>
</feature>
<reference evidence="2 3" key="1">
    <citation type="journal article" date="2009" name="Nature">
        <title>Evolution of pathogenicity and sexual reproduction in eight Candida genomes.</title>
        <authorList>
            <person name="Butler G."/>
            <person name="Rasmussen M.D."/>
            <person name="Lin M.F."/>
            <person name="Santos M.A."/>
            <person name="Sakthikumar S."/>
            <person name="Munro C.A."/>
            <person name="Rheinbay E."/>
            <person name="Grabherr M."/>
            <person name="Forche A."/>
            <person name="Reedy J.L."/>
            <person name="Agrafioti I."/>
            <person name="Arnaud M.B."/>
            <person name="Bates S."/>
            <person name="Brown A.J."/>
            <person name="Brunke S."/>
            <person name="Costanzo M.C."/>
            <person name="Fitzpatrick D.A."/>
            <person name="de Groot P.W."/>
            <person name="Harris D."/>
            <person name="Hoyer L.L."/>
            <person name="Hube B."/>
            <person name="Klis F.M."/>
            <person name="Kodira C."/>
            <person name="Lennard N."/>
            <person name="Logue M.E."/>
            <person name="Martin R."/>
            <person name="Neiman A.M."/>
            <person name="Nikolaou E."/>
            <person name="Quail M.A."/>
            <person name="Quinn J."/>
            <person name="Santos M.C."/>
            <person name="Schmitzberger F.F."/>
            <person name="Sherlock G."/>
            <person name="Shah P."/>
            <person name="Silverstein K.A."/>
            <person name="Skrzypek M.S."/>
            <person name="Soll D."/>
            <person name="Staggs R."/>
            <person name="Stansfield I."/>
            <person name="Stumpf M.P."/>
            <person name="Sudbery P.E."/>
            <person name="Srikantha T."/>
            <person name="Zeng Q."/>
            <person name="Berman J."/>
            <person name="Berriman M."/>
            <person name="Heitman J."/>
            <person name="Gow N.A."/>
            <person name="Lorenz M.C."/>
            <person name="Birren B.W."/>
            <person name="Kellis M."/>
            <person name="Cuomo C.A."/>
        </authorList>
    </citation>
    <scope>NUCLEOTIDE SEQUENCE [LARGE SCALE GENOMIC DNA]</scope>
    <source>
        <strain evidence="3">ATCC MYA-3404 / T1</strain>
    </source>
</reference>
<dbReference type="OrthoDB" id="5572844at2759"/>
<dbReference type="GO" id="GO:0003677">
    <property type="term" value="F:DNA binding"/>
    <property type="evidence" value="ECO:0007669"/>
    <property type="project" value="TreeGrafter"/>
</dbReference>
<dbReference type="EMBL" id="GG692398">
    <property type="protein sequence ID" value="EER32920.1"/>
    <property type="molecule type" value="Genomic_DNA"/>
</dbReference>
<gene>
    <name evidence="2" type="ORF">CTRG_03345</name>
</gene>
<dbReference type="HOGENOM" id="CLU_448322_0_0_1"/>
<feature type="region of interest" description="Disordered" evidence="1">
    <location>
        <begin position="93"/>
        <end position="114"/>
    </location>
</feature>
<dbReference type="Pfam" id="PF09729">
    <property type="entry name" value="Gti1_Pac2"/>
    <property type="match status" value="1"/>
</dbReference>
<dbReference type="GeneID" id="8300301"/>
<feature type="region of interest" description="Disordered" evidence="1">
    <location>
        <begin position="408"/>
        <end position="443"/>
    </location>
</feature>
<feature type="compositionally biased region" description="Low complexity" evidence="1">
    <location>
        <begin position="458"/>
        <end position="471"/>
    </location>
</feature>
<keyword evidence="3" id="KW-1185">Reference proteome</keyword>
<evidence type="ECO:0000313" key="3">
    <source>
        <dbReference type="Proteomes" id="UP000002037"/>
    </source>
</evidence>
<feature type="compositionally biased region" description="Polar residues" evidence="1">
    <location>
        <begin position="640"/>
        <end position="671"/>
    </location>
</feature>
<feature type="compositionally biased region" description="Low complexity" evidence="1">
    <location>
        <begin position="560"/>
        <end position="580"/>
    </location>
</feature>
<protein>
    <submittedName>
        <fullName evidence="2">Uncharacterized protein</fullName>
    </submittedName>
</protein>
<feature type="compositionally biased region" description="Low complexity" evidence="1">
    <location>
        <begin position="533"/>
        <end position="553"/>
    </location>
</feature>
<dbReference type="AlphaFoldDB" id="C5MBA3"/>
<dbReference type="STRING" id="294747.C5MBA3"/>
<feature type="region of interest" description="Disordered" evidence="1">
    <location>
        <begin position="316"/>
        <end position="346"/>
    </location>
</feature>
<dbReference type="PANTHER" id="PTHR28027:SF2">
    <property type="entry name" value="TRANSCRIPTIONAL REGULATOR MIT1"/>
    <property type="match status" value="1"/>
</dbReference>
<dbReference type="PANTHER" id="PTHR28027">
    <property type="entry name" value="TRANSCRIPTIONAL REGULATOR MIT1"/>
    <property type="match status" value="1"/>
</dbReference>
<feature type="region of interest" description="Disordered" evidence="1">
    <location>
        <begin position="458"/>
        <end position="587"/>
    </location>
</feature>
<dbReference type="KEGG" id="ctp:CTRG_03345"/>
<accession>C5MBA3</accession>
<dbReference type="InterPro" id="IPR018608">
    <property type="entry name" value="Gti1/Pac2"/>
</dbReference>
<dbReference type="eggNOG" id="KOG4476">
    <property type="taxonomic scope" value="Eukaryota"/>
</dbReference>
<dbReference type="Proteomes" id="UP000002037">
    <property type="component" value="Unassembled WGS sequence"/>
</dbReference>
<proteinExistence type="predicted"/>
<feature type="region of interest" description="Disordered" evidence="1">
    <location>
        <begin position="601"/>
        <end position="722"/>
    </location>
</feature>
<feature type="compositionally biased region" description="Low complexity" evidence="1">
    <location>
        <begin position="693"/>
        <end position="710"/>
    </location>
</feature>
<evidence type="ECO:0000313" key="2">
    <source>
        <dbReference type="EMBL" id="EER32920.1"/>
    </source>
</evidence>
<sequence length="722" mass="77405">MSASRLSSTYHGYIHSTRDALLVIQEVLDKQLESVTRRPHERERSLIIKSGAVFVFIEQQSGIKRWTDGISWSPSRIQGRFLVYGELDKRSLTDKDGKKKKKRKYGMEDEDVNDNMQLHPNKSIRLNSMILPSGNDHTSMGPHHSTIPVANIPSNVIPASSSYNGINDYRPNLSNGPLVSACISQDGLVKKTITISTTNKDVHFERREGKQTIHLISYYSKQDIDNGRLQRPSESDLKNVQIHPCLWTAAQDSSLGGKTPIEDEEYYGLDPSIQQTNTMNTMSMVAPTSGSNNGAKSYSNYSKNIARVYNNKYSNVVSGGPGDDNNNSSEVPFINPFHQHSSSTNPYASQVYTNASVSPYNTYQQQTLSTTSSSPQQQINLVQQQSQQSQQQQQYGQYTQYTTIPPQVTTTTLTSGNGQQQQQQGPPPDLYSNQYATFPPPQAGSVYGPIYQYHLTPNNNATTNTTTSSSNDQYGVMTSSSGSAYHASSHTPNTGPTNSSSATNGGTPSSSSTNVTSNSTSVNNNKKFNTPSTGYSYGNNNNNNNNNNNSNTNHSTVRNSTGSNATTTSTSSISGPSGMTPVNGGNSWFANSGNGGYITSSSTNGTVHSGNSDYDNGNSSTSNGTSIGGGGGSSGAHNLPSFSNGVSGLQPQGQVIPSLVTGNNSAAGVSSNHHHHQQQQQHPHSHHAYNVNGGTSVGTTGVTTGDESGGNTSTGPYYTTAN</sequence>
<feature type="compositionally biased region" description="Low complexity" evidence="1">
    <location>
        <begin position="408"/>
        <end position="424"/>
    </location>
</feature>
<feature type="compositionally biased region" description="Low complexity" evidence="1">
    <location>
        <begin position="479"/>
        <end position="525"/>
    </location>
</feature>
<dbReference type="VEuPathDB" id="FungiDB:CTRG_03345"/>
<feature type="compositionally biased region" description="Polar residues" evidence="1">
    <location>
        <begin position="711"/>
        <end position="722"/>
    </location>
</feature>
<dbReference type="RefSeq" id="XP_002549048.1">
    <property type="nucleotide sequence ID" value="XM_002549002.1"/>
</dbReference>
<feature type="compositionally biased region" description="Basic residues" evidence="1">
    <location>
        <begin position="672"/>
        <end position="687"/>
    </location>
</feature>